<sequence>MLTPEAKKLLETEALDCLRHAKTEAQKKNASKISLKRCNKKCWIKKFAIHIKRLCSHQILIAKTFMVG</sequence>
<proteinExistence type="predicted"/>
<dbReference type="EMBL" id="AVNI01000002">
    <property type="protein sequence ID" value="EQD88467.1"/>
    <property type="molecule type" value="Genomic_DNA"/>
</dbReference>
<organism evidence="1 2">
    <name type="scientific">Helicobacter pylori SouthAfrica50</name>
    <dbReference type="NCBI Taxonomy" id="1352357"/>
    <lineage>
        <taxon>Bacteria</taxon>
        <taxon>Pseudomonadati</taxon>
        <taxon>Campylobacterota</taxon>
        <taxon>Epsilonproteobacteria</taxon>
        <taxon>Campylobacterales</taxon>
        <taxon>Helicobacteraceae</taxon>
        <taxon>Helicobacter</taxon>
    </lineage>
</organism>
<dbReference type="Proteomes" id="UP000015816">
    <property type="component" value="Unassembled WGS sequence"/>
</dbReference>
<protein>
    <submittedName>
        <fullName evidence="1">Uncharacterized protein</fullName>
    </submittedName>
</protein>
<comment type="caution">
    <text evidence="1">The sequence shown here is derived from an EMBL/GenBank/DDBJ whole genome shotgun (WGS) entry which is preliminary data.</text>
</comment>
<evidence type="ECO:0000313" key="1">
    <source>
        <dbReference type="EMBL" id="EQD88467.1"/>
    </source>
</evidence>
<reference evidence="1 2" key="1">
    <citation type="journal article" date="2013" name="Genome Announc.">
        <title>Genome Sequences of Three hpAfrica2 Strains of Helicobacter pylori.</title>
        <authorList>
            <person name="Duncan S.S."/>
            <person name="Bertoli M.T."/>
            <person name="Kersulyte D."/>
            <person name="Valk P.L."/>
            <person name="Tamma S."/>
            <person name="Segal I."/>
            <person name="McClain M.S."/>
            <person name="Cover T.L."/>
            <person name="Berg D.E."/>
        </authorList>
    </citation>
    <scope>NUCLEOTIDE SEQUENCE [LARGE SCALE GENOMIC DNA]</scope>
    <source>
        <strain evidence="1 2">SouthAfrica50</strain>
    </source>
</reference>
<evidence type="ECO:0000313" key="2">
    <source>
        <dbReference type="Proteomes" id="UP000015816"/>
    </source>
</evidence>
<accession>T2S756</accession>
<dbReference type="AlphaFoldDB" id="T2S756"/>
<gene>
    <name evidence="1" type="ORF">HPSA50_0780</name>
</gene>
<name>T2S756_HELPX</name>
<dbReference type="PATRIC" id="fig|1352357.3.peg.757"/>